<dbReference type="AlphaFoldDB" id="A0AAE3FIN1"/>
<keyword evidence="5" id="KW-0472">Membrane</keyword>
<dbReference type="Pfam" id="PF00213">
    <property type="entry name" value="OSCP"/>
    <property type="match status" value="1"/>
</dbReference>
<keyword evidence="6" id="KW-0066">ATP synthesis</keyword>
<evidence type="ECO:0000256" key="1">
    <source>
        <dbReference type="ARBA" id="ARBA00004370"/>
    </source>
</evidence>
<dbReference type="GO" id="GO:0016020">
    <property type="term" value="C:membrane"/>
    <property type="evidence" value="ECO:0007669"/>
    <property type="project" value="UniProtKB-SubCell"/>
</dbReference>
<protein>
    <submittedName>
        <fullName evidence="7">F0F1 ATP synthase subunit delta</fullName>
    </submittedName>
</protein>
<sequence length="73" mass="8055">MKKPKLTLPDGADRGTVDYIISSFEELFGRPLDFEIKTDSSLLGGFVAEIDGCVFDSSVSSKLADIRRILMKN</sequence>
<comment type="caution">
    <text evidence="7">The sequence shown here is derived from an EMBL/GenBank/DDBJ whole genome shotgun (WGS) entry which is preliminary data.</text>
</comment>
<evidence type="ECO:0000256" key="5">
    <source>
        <dbReference type="ARBA" id="ARBA00023136"/>
    </source>
</evidence>
<evidence type="ECO:0000256" key="4">
    <source>
        <dbReference type="ARBA" id="ARBA00023065"/>
    </source>
</evidence>
<evidence type="ECO:0000256" key="6">
    <source>
        <dbReference type="ARBA" id="ARBA00023310"/>
    </source>
</evidence>
<gene>
    <name evidence="7" type="ORF">MR241_04460</name>
</gene>
<evidence type="ECO:0000313" key="7">
    <source>
        <dbReference type="EMBL" id="MCI5755527.1"/>
    </source>
</evidence>
<comment type="subcellular location">
    <subcellularLocation>
        <location evidence="1">Membrane</location>
    </subcellularLocation>
</comment>
<evidence type="ECO:0000256" key="3">
    <source>
        <dbReference type="ARBA" id="ARBA00022781"/>
    </source>
</evidence>
<organism evidence="7 8">
    <name type="scientific">Candidatus Colimorpha enterica</name>
    <dbReference type="NCBI Taxonomy" id="3083063"/>
    <lineage>
        <taxon>Bacteria</taxon>
        <taxon>Pseudomonadati</taxon>
        <taxon>Bacteroidota</taxon>
        <taxon>Bacteroidia</taxon>
        <taxon>Bacteroidales</taxon>
        <taxon>Candidatus Colimorpha</taxon>
    </lineage>
</organism>
<evidence type="ECO:0000256" key="2">
    <source>
        <dbReference type="ARBA" id="ARBA00022448"/>
    </source>
</evidence>
<dbReference type="Proteomes" id="UP001139365">
    <property type="component" value="Unassembled WGS sequence"/>
</dbReference>
<dbReference type="InterPro" id="IPR000711">
    <property type="entry name" value="ATPase_OSCP/dsu"/>
</dbReference>
<proteinExistence type="predicted"/>
<accession>A0AAE3FIN1</accession>
<keyword evidence="2" id="KW-0813">Transport</keyword>
<dbReference type="GO" id="GO:0046933">
    <property type="term" value="F:proton-transporting ATP synthase activity, rotational mechanism"/>
    <property type="evidence" value="ECO:0007669"/>
    <property type="project" value="InterPro"/>
</dbReference>
<name>A0AAE3FIN1_9BACT</name>
<evidence type="ECO:0000313" key="8">
    <source>
        <dbReference type="Proteomes" id="UP001139365"/>
    </source>
</evidence>
<dbReference type="EMBL" id="JALEMU010000069">
    <property type="protein sequence ID" value="MCI5755527.1"/>
    <property type="molecule type" value="Genomic_DNA"/>
</dbReference>
<keyword evidence="3" id="KW-0375">Hydrogen ion transport</keyword>
<keyword evidence="4" id="KW-0406">Ion transport</keyword>
<reference evidence="7 8" key="1">
    <citation type="submission" date="2022-03" db="EMBL/GenBank/DDBJ databases">
        <title>Metagenome-assembled genomes from swine fecal metagenomes.</title>
        <authorList>
            <person name="Holman D.B."/>
            <person name="Kommadath A."/>
        </authorList>
    </citation>
    <scope>NUCLEOTIDE SEQUENCE [LARGE SCALE GENOMIC DNA]</scope>
    <source>
        <strain evidence="7">SUG147</strain>
    </source>
</reference>